<keyword evidence="4" id="KW-1185">Reference proteome</keyword>
<evidence type="ECO:0000256" key="1">
    <source>
        <dbReference type="SAM" id="Phobius"/>
    </source>
</evidence>
<dbReference type="EnsemblMetazoa" id="AQUA014317-RA">
    <property type="protein sequence ID" value="AQUA014317-PA"/>
    <property type="gene ID" value="AQUA014317"/>
</dbReference>
<proteinExistence type="predicted"/>
<dbReference type="AlphaFoldDB" id="A0A182XR32"/>
<feature type="signal peptide" evidence="2">
    <location>
        <begin position="1"/>
        <end position="18"/>
    </location>
</feature>
<feature type="chain" id="PRO_5008143336" description="Secreted protein" evidence="2">
    <location>
        <begin position="19"/>
        <end position="90"/>
    </location>
</feature>
<reference evidence="3" key="1">
    <citation type="submission" date="2020-05" db="UniProtKB">
        <authorList>
            <consortium name="EnsemblMetazoa"/>
        </authorList>
    </citation>
    <scope>IDENTIFICATION</scope>
    <source>
        <strain evidence="3">SANGQUA</strain>
    </source>
</reference>
<feature type="transmembrane region" description="Helical" evidence="1">
    <location>
        <begin position="33"/>
        <end position="57"/>
    </location>
</feature>
<protein>
    <recommendedName>
        <fullName evidence="5">Secreted protein</fullName>
    </recommendedName>
</protein>
<evidence type="ECO:0008006" key="5">
    <source>
        <dbReference type="Google" id="ProtNLM"/>
    </source>
</evidence>
<organism evidence="3 4">
    <name type="scientific">Anopheles quadriannulatus</name>
    <name type="common">Mosquito</name>
    <dbReference type="NCBI Taxonomy" id="34691"/>
    <lineage>
        <taxon>Eukaryota</taxon>
        <taxon>Metazoa</taxon>
        <taxon>Ecdysozoa</taxon>
        <taxon>Arthropoda</taxon>
        <taxon>Hexapoda</taxon>
        <taxon>Insecta</taxon>
        <taxon>Pterygota</taxon>
        <taxon>Neoptera</taxon>
        <taxon>Endopterygota</taxon>
        <taxon>Diptera</taxon>
        <taxon>Nematocera</taxon>
        <taxon>Culicoidea</taxon>
        <taxon>Culicidae</taxon>
        <taxon>Anophelinae</taxon>
        <taxon>Anopheles</taxon>
    </lineage>
</organism>
<dbReference type="Proteomes" id="UP000076407">
    <property type="component" value="Unassembled WGS sequence"/>
</dbReference>
<dbReference type="VEuPathDB" id="VectorBase:AQUA014317"/>
<keyword evidence="1" id="KW-0812">Transmembrane</keyword>
<evidence type="ECO:0000313" key="4">
    <source>
        <dbReference type="Proteomes" id="UP000076407"/>
    </source>
</evidence>
<keyword evidence="1" id="KW-1133">Transmembrane helix</keyword>
<sequence>MSWLISWLLSWLISWLMASLILSKSNSENMLCWLMASLISSISNSENIALTIFFLFFEDNGMADIDWPLNDHHASIDLLLLGLDASAFTS</sequence>
<keyword evidence="2" id="KW-0732">Signal</keyword>
<evidence type="ECO:0000313" key="3">
    <source>
        <dbReference type="EnsemblMetazoa" id="AQUA014317-PA"/>
    </source>
</evidence>
<evidence type="ECO:0000256" key="2">
    <source>
        <dbReference type="SAM" id="SignalP"/>
    </source>
</evidence>
<accession>A0A182XR32</accession>
<name>A0A182XR32_ANOQN</name>
<keyword evidence="1" id="KW-0472">Membrane</keyword>